<organism evidence="2 3">
    <name type="scientific">Methanosphaerula palustris (strain ATCC BAA-1556 / DSM 19958 / E1-9c)</name>
    <dbReference type="NCBI Taxonomy" id="521011"/>
    <lineage>
        <taxon>Archaea</taxon>
        <taxon>Methanobacteriati</taxon>
        <taxon>Methanobacteriota</taxon>
        <taxon>Stenosarchaea group</taxon>
        <taxon>Methanomicrobia</taxon>
        <taxon>Methanomicrobiales</taxon>
        <taxon>Methanoregulaceae</taxon>
        <taxon>Methanosphaerula</taxon>
    </lineage>
</organism>
<keyword evidence="3" id="KW-1185">Reference proteome</keyword>
<reference evidence="2 3" key="1">
    <citation type="journal article" date="2015" name="Genome Announc.">
        <title>Complete Genome Sequence of Methanosphaerula palustris E1-9CT, a Hydrogenotrophic Methanogen Isolated from a Minerotrophic Fen Peatland.</title>
        <authorList>
            <person name="Cadillo-Quiroz H."/>
            <person name="Browne P."/>
            <person name="Kyrpides N."/>
            <person name="Woyke T."/>
            <person name="Goodwin L."/>
            <person name="Detter C."/>
            <person name="Yavitt J.B."/>
            <person name="Zinder S.H."/>
        </authorList>
    </citation>
    <scope>NUCLEOTIDE SEQUENCE [LARGE SCALE GENOMIC DNA]</scope>
    <source>
        <strain evidence="3">ATCC BAA-1556 / DSM 19958 / E1-9c</strain>
    </source>
</reference>
<evidence type="ECO:0000313" key="3">
    <source>
        <dbReference type="Proteomes" id="UP000002457"/>
    </source>
</evidence>
<dbReference type="Proteomes" id="UP000002457">
    <property type="component" value="Chromosome"/>
</dbReference>
<dbReference type="STRING" id="521011.Mpal_2306"/>
<dbReference type="NCBIfam" id="TIGR03260">
    <property type="entry name" value="met_CoM_red_D"/>
    <property type="match status" value="1"/>
</dbReference>
<gene>
    <name evidence="2" type="ordered locus">Mpal_2306</name>
</gene>
<evidence type="ECO:0000313" key="2">
    <source>
        <dbReference type="EMBL" id="ACL17591.1"/>
    </source>
</evidence>
<evidence type="ECO:0000256" key="1">
    <source>
        <dbReference type="ARBA" id="ARBA00022994"/>
    </source>
</evidence>
<dbReference type="InterPro" id="IPR003901">
    <property type="entry name" value="Me_CoM_Rdtase_D"/>
</dbReference>
<dbReference type="GO" id="GO:0015948">
    <property type="term" value="P:methanogenesis"/>
    <property type="evidence" value="ECO:0007669"/>
    <property type="project" value="UniProtKB-KW"/>
</dbReference>
<accession>B8GE90</accession>
<dbReference type="KEGG" id="mpl:Mpal_2306"/>
<dbReference type="HOGENOM" id="CLU_118415_0_0_2"/>
<keyword evidence="1" id="KW-0484">Methanogenesis</keyword>
<dbReference type="OrthoDB" id="109281at2157"/>
<dbReference type="AlphaFoldDB" id="B8GE90"/>
<dbReference type="GeneID" id="7270567"/>
<protein>
    <submittedName>
        <fullName evidence="2">Methyl-coenzyme M reductase operon protein D</fullName>
    </submittedName>
</protein>
<dbReference type="eggNOG" id="arCOG04859">
    <property type="taxonomic scope" value="Archaea"/>
</dbReference>
<name>B8GE90_METPE</name>
<proteinExistence type="predicted"/>
<dbReference type="RefSeq" id="WP_012618910.1">
    <property type="nucleotide sequence ID" value="NC_011832.1"/>
</dbReference>
<dbReference type="Pfam" id="PF02505">
    <property type="entry name" value="MCR_D"/>
    <property type="match status" value="1"/>
</dbReference>
<dbReference type="EMBL" id="CP001338">
    <property type="protein sequence ID" value="ACL17591.1"/>
    <property type="molecule type" value="Genomic_DNA"/>
</dbReference>
<dbReference type="PIRSF" id="PIRSF005636">
    <property type="entry name" value="McrD"/>
    <property type="match status" value="1"/>
</dbReference>
<sequence>MTDAIYPQCRIVPERLLNPSTVERLLNLLVTIESIRKILIKGSSIPPAVPYGPARGALNPHSMRRTIMVGEQPVELTVHVGIIDMELEDRDALPQIKAACEEVFTQFTYSIKEGRFMKTQASTSDYAKYGPDADELLLGLADPKSRKGPVIVQGT</sequence>